<gene>
    <name evidence="3" type="ORF">CHREV_155</name>
</gene>
<name>A0ABM9QKI3_9POXV</name>
<dbReference type="EMBL" id="HF679133">
    <property type="protein sequence ID" value="CCU56057.1"/>
    <property type="molecule type" value="Genomic_DNA"/>
</dbReference>
<organism evidence="3 4">
    <name type="scientific">Choristoneura rosaceana entomopoxvirus 'L'</name>
    <dbReference type="NCBI Taxonomy" id="1293539"/>
    <lineage>
        <taxon>Viruses</taxon>
        <taxon>Varidnaviria</taxon>
        <taxon>Bamfordvirae</taxon>
        <taxon>Nucleocytoviricota</taxon>
        <taxon>Pokkesviricetes</taxon>
        <taxon>Chitovirales</taxon>
        <taxon>Poxviridae</taxon>
        <taxon>Entomopoxvirinae</taxon>
        <taxon>Betaentomopoxvirus</taxon>
        <taxon>Betaentomopoxvirus crosaceana</taxon>
        <taxon>Choristoneura rosaceana entomopoxvirus</taxon>
    </lineage>
</organism>
<dbReference type="GeneID" id="15613480"/>
<feature type="coiled-coil region" evidence="1">
    <location>
        <begin position="73"/>
        <end position="114"/>
    </location>
</feature>
<sequence>MIFIYILLFFLIIFIFIYILVITYYYNISYLPNHIPDEIIKQGEGVGDISHFIRIREDINKYTVDIKYLDINIINIKQEISRLENTIEIQQLTIQTLRDEITKIEEALDDQINLETGRINLQDNLIPLYILLETDNYIKKYIYMNILQFTRKFIYVSVLYNKIKNANKKSILPILNNVNITFTYINNINNYMYNKISNDVYKFILISDINS</sequence>
<accession>A0ABM9QKI3</accession>
<keyword evidence="2" id="KW-0472">Membrane</keyword>
<evidence type="ECO:0000313" key="3">
    <source>
        <dbReference type="EMBL" id="CCU56057.1"/>
    </source>
</evidence>
<evidence type="ECO:0000256" key="2">
    <source>
        <dbReference type="SAM" id="Phobius"/>
    </source>
</evidence>
<keyword evidence="2" id="KW-1133">Transmembrane helix</keyword>
<dbReference type="Proteomes" id="UP000792374">
    <property type="component" value="Genome"/>
</dbReference>
<proteinExistence type="predicted"/>
<feature type="transmembrane region" description="Helical" evidence="2">
    <location>
        <begin position="6"/>
        <end position="26"/>
    </location>
</feature>
<evidence type="ECO:0000313" key="4">
    <source>
        <dbReference type="Proteomes" id="UP000792374"/>
    </source>
</evidence>
<keyword evidence="4" id="KW-1185">Reference proteome</keyword>
<protein>
    <submittedName>
        <fullName evidence="3">Uncharacterized protein</fullName>
    </submittedName>
</protein>
<evidence type="ECO:0000256" key="1">
    <source>
        <dbReference type="SAM" id="Coils"/>
    </source>
</evidence>
<keyword evidence="1" id="KW-0175">Coiled coil</keyword>
<dbReference type="RefSeq" id="YP_008004559.1">
    <property type="nucleotide sequence ID" value="NC_021249.1"/>
</dbReference>
<keyword evidence="2" id="KW-0812">Transmembrane</keyword>
<reference evidence="3" key="1">
    <citation type="journal article" date="2013" name="J. Virol.">
        <title>New Insights into the Evolution of Entomopoxvirinae from the Complete Genome Sequences of Four Entomopoxviruses Infecting Adoxophyes honmai, Choristoneura biennis, Choristoneura rosaceana, and Mythimna separata.</title>
        <authorList>
            <person name="Theze J."/>
            <person name="Takatsuka J."/>
            <person name="Li Z."/>
            <person name="Gallais J."/>
            <person name="Doucet D."/>
            <person name="Arif B."/>
            <person name="Nakai M."/>
            <person name="Herniou E.A."/>
        </authorList>
    </citation>
    <scope>NUCLEOTIDE SEQUENCE</scope>
</reference>